<keyword evidence="3" id="KW-1185">Reference proteome</keyword>
<dbReference type="InterPro" id="IPR011083">
    <property type="entry name" value="Phage_tail_collar_dom"/>
</dbReference>
<evidence type="ECO:0000259" key="1">
    <source>
        <dbReference type="Pfam" id="PF07484"/>
    </source>
</evidence>
<organism evidence="2 3">
    <name type="scientific">Oxalobacter paraformigenes</name>
    <dbReference type="NCBI Taxonomy" id="556268"/>
    <lineage>
        <taxon>Bacteria</taxon>
        <taxon>Pseudomonadati</taxon>
        <taxon>Pseudomonadota</taxon>
        <taxon>Betaproteobacteria</taxon>
        <taxon>Burkholderiales</taxon>
        <taxon>Oxalobacteraceae</taxon>
        <taxon>Oxalobacter</taxon>
    </lineage>
</organism>
<dbReference type="Gene3D" id="3.90.1340.10">
    <property type="entry name" value="Phage tail collar domain"/>
    <property type="match status" value="1"/>
</dbReference>
<dbReference type="InterPro" id="IPR037053">
    <property type="entry name" value="Phage_tail_collar_dom_sf"/>
</dbReference>
<dbReference type="Proteomes" id="UP000003973">
    <property type="component" value="Unassembled WGS sequence"/>
</dbReference>
<dbReference type="EMBL" id="ACDP02000011">
    <property type="protein sequence ID" value="EEO27897.1"/>
    <property type="molecule type" value="Genomic_DNA"/>
</dbReference>
<dbReference type="Pfam" id="PF07484">
    <property type="entry name" value="Collar"/>
    <property type="match status" value="1"/>
</dbReference>
<dbReference type="SUPFAM" id="SSF88874">
    <property type="entry name" value="Receptor-binding domain of short tail fibre protein gp12"/>
    <property type="match status" value="1"/>
</dbReference>
<evidence type="ECO:0000313" key="3">
    <source>
        <dbReference type="Proteomes" id="UP000003973"/>
    </source>
</evidence>
<dbReference type="HOGENOM" id="CLU_037419_0_0_4"/>
<name>C3X3W1_9BURK</name>
<gene>
    <name evidence="2" type="ORF">OFAG_01050</name>
</gene>
<reference evidence="2" key="1">
    <citation type="submission" date="2011-10" db="EMBL/GenBank/DDBJ databases">
        <title>The Genome Sequence of Oxalobacter formigenes HOxBLS.</title>
        <authorList>
            <consortium name="The Broad Institute Genome Sequencing Platform"/>
            <person name="Earl A."/>
            <person name="Ward D."/>
            <person name="Feldgarden M."/>
            <person name="Gevers D."/>
            <person name="Allison M.J."/>
            <person name="Humphrey S."/>
            <person name="Young S.K."/>
            <person name="Zeng Q."/>
            <person name="Gargeya S."/>
            <person name="Fitzgerald M."/>
            <person name="Haas B."/>
            <person name="Abouelleil A."/>
            <person name="Alvarado L."/>
            <person name="Arachchi H.M."/>
            <person name="Berlin A."/>
            <person name="Brown A."/>
            <person name="Chapman S.B."/>
            <person name="Chen Z."/>
            <person name="Dunbar C."/>
            <person name="Freedman E."/>
            <person name="Gearin G."/>
            <person name="Goldberg J."/>
            <person name="Griggs A."/>
            <person name="Gujja S."/>
            <person name="Heiman D."/>
            <person name="Howarth C."/>
            <person name="Larson L."/>
            <person name="Lui A."/>
            <person name="MacDonald P.J.P."/>
            <person name="Montmayeur A."/>
            <person name="Murphy C."/>
            <person name="Neiman D."/>
            <person name="Pearson M."/>
            <person name="Priest M."/>
            <person name="Roberts A."/>
            <person name="Saif S."/>
            <person name="Shea T."/>
            <person name="Shenoy N."/>
            <person name="Sisk P."/>
            <person name="Stolte C."/>
            <person name="Sykes S."/>
            <person name="Wortman J."/>
            <person name="Nusbaum C."/>
            <person name="Birren B."/>
        </authorList>
    </citation>
    <scope>NUCLEOTIDE SEQUENCE [LARGE SCALE GENOMIC DNA]</scope>
    <source>
        <strain evidence="2">HOxBLS</strain>
    </source>
</reference>
<accession>C3X3W1</accession>
<protein>
    <recommendedName>
        <fullName evidence="1">Phage tail collar domain-containing protein</fullName>
    </recommendedName>
</protein>
<dbReference type="eggNOG" id="COG4675">
    <property type="taxonomic scope" value="Bacteria"/>
</dbReference>
<dbReference type="AlphaFoldDB" id="C3X3W1"/>
<feature type="domain" description="Phage tail collar" evidence="1">
    <location>
        <begin position="221"/>
        <end position="275"/>
    </location>
</feature>
<evidence type="ECO:0000313" key="2">
    <source>
        <dbReference type="EMBL" id="EEO27897.1"/>
    </source>
</evidence>
<proteinExistence type="predicted"/>
<sequence>MTSPSENGTVIDYRAHTRLFYYATPAFPCRKVFFYGDTMTRLPDRNLLEGTKEPETTTGEFRLAMGNLRQFIADLFGTDSRDKQEARDIFGVQEKYQAEASGTSDALEAVFPHTVTVPLHGMHVRVRARSANTNAAPTFRADETGALPIVKGNNLPLLPGDIAGNGHWLEMQYDGSLEKWVLENPAFGVSVMPVVNEKADRWEIMAELAGKLDKAEKLPAGTIIAVGGNITPEGFLYCNGASLSPSAYPELCAVIGGTYGGDGLTTFNLPDFRGRWMQGNDTAGRVLAAGLPNVTGTIVSGAIAHATAYQTGAFYNIDVGAFGGYHAGSQNHYRAGFEASRSNPIYGASDTVRPPSITVRYCIKY</sequence>
<comment type="caution">
    <text evidence="2">The sequence shown here is derived from an EMBL/GenBank/DDBJ whole genome shotgun (WGS) entry which is preliminary data.</text>
</comment>